<feature type="compositionally biased region" description="Basic and acidic residues" evidence="3">
    <location>
        <begin position="75"/>
        <end position="88"/>
    </location>
</feature>
<dbReference type="Gene3D" id="3.30.2280.10">
    <property type="entry name" value="Hypothetical protein (hspc210)"/>
    <property type="match status" value="1"/>
</dbReference>
<evidence type="ECO:0000313" key="5">
    <source>
        <dbReference type="EMBL" id="KAJ8313043.1"/>
    </source>
</evidence>
<keyword evidence="6" id="KW-1185">Reference proteome</keyword>
<evidence type="ECO:0000256" key="3">
    <source>
        <dbReference type="SAM" id="MobiDB-lite"/>
    </source>
</evidence>
<dbReference type="InterPro" id="IPR033646">
    <property type="entry name" value="CLU-central"/>
</dbReference>
<dbReference type="Pfam" id="PF05303">
    <property type="entry name" value="GSKIP_dom"/>
    <property type="match status" value="1"/>
</dbReference>
<comment type="similarity">
    <text evidence="2">Belongs to the CLU family.</text>
</comment>
<dbReference type="Proteomes" id="UP001217089">
    <property type="component" value="Unassembled WGS sequence"/>
</dbReference>
<keyword evidence="2" id="KW-0694">RNA-binding</keyword>
<dbReference type="Pfam" id="PF15044">
    <property type="entry name" value="CLU_N"/>
    <property type="match status" value="1"/>
</dbReference>
<evidence type="ECO:0000256" key="1">
    <source>
        <dbReference type="ARBA" id="ARBA00022490"/>
    </source>
</evidence>
<accession>A0ABQ9F6N1</accession>
<dbReference type="InterPro" id="IPR025697">
    <property type="entry name" value="CLU_dom"/>
</dbReference>
<dbReference type="InterPro" id="IPR027523">
    <property type="entry name" value="CLU_prot"/>
</dbReference>
<dbReference type="SUPFAM" id="SSF48452">
    <property type="entry name" value="TPR-like"/>
    <property type="match status" value="2"/>
</dbReference>
<dbReference type="InterPro" id="IPR019734">
    <property type="entry name" value="TPR_rpt"/>
</dbReference>
<dbReference type="InterPro" id="IPR011990">
    <property type="entry name" value="TPR-like_helical_dom_sf"/>
</dbReference>
<evidence type="ECO:0000313" key="6">
    <source>
        <dbReference type="Proteomes" id="UP001217089"/>
    </source>
</evidence>
<gene>
    <name evidence="5" type="ORF">KUTeg_010416</name>
</gene>
<dbReference type="SUPFAM" id="SSF103107">
    <property type="entry name" value="Hypothetical protein c14orf129, hspc210"/>
    <property type="match status" value="1"/>
</dbReference>
<proteinExistence type="inferred from homology"/>
<dbReference type="PROSITE" id="PS51823">
    <property type="entry name" value="CLU"/>
    <property type="match status" value="1"/>
</dbReference>
<dbReference type="Gene3D" id="1.25.40.10">
    <property type="entry name" value="Tetratricopeptide repeat domain"/>
    <property type="match status" value="1"/>
</dbReference>
<feature type="region of interest" description="Disordered" evidence="3">
    <location>
        <begin position="1373"/>
        <end position="1445"/>
    </location>
</feature>
<protein>
    <recommendedName>
        <fullName evidence="2">Clustered mitochondria protein homolog</fullName>
    </recommendedName>
</protein>
<dbReference type="PANTHER" id="PTHR12601:SF6">
    <property type="entry name" value="CLUSTERED MITOCHONDRIA PROTEIN HOMOLOG"/>
    <property type="match status" value="1"/>
</dbReference>
<feature type="domain" description="Clu" evidence="4">
    <location>
        <begin position="420"/>
        <end position="662"/>
    </location>
</feature>
<feature type="region of interest" description="Disordered" evidence="3">
    <location>
        <begin position="1"/>
        <end position="124"/>
    </location>
</feature>
<organism evidence="5 6">
    <name type="scientific">Tegillarca granosa</name>
    <name type="common">Malaysian cockle</name>
    <name type="synonym">Anadara granosa</name>
    <dbReference type="NCBI Taxonomy" id="220873"/>
    <lineage>
        <taxon>Eukaryota</taxon>
        <taxon>Metazoa</taxon>
        <taxon>Spiralia</taxon>
        <taxon>Lophotrochozoa</taxon>
        <taxon>Mollusca</taxon>
        <taxon>Bivalvia</taxon>
        <taxon>Autobranchia</taxon>
        <taxon>Pteriomorphia</taxon>
        <taxon>Arcoida</taxon>
        <taxon>Arcoidea</taxon>
        <taxon>Arcidae</taxon>
        <taxon>Tegillarca</taxon>
    </lineage>
</organism>
<dbReference type="InterPro" id="IPR007967">
    <property type="entry name" value="GSKIP_dom"/>
</dbReference>
<dbReference type="CDD" id="cd15466">
    <property type="entry name" value="CLU-central"/>
    <property type="match status" value="1"/>
</dbReference>
<feature type="compositionally biased region" description="Basic and acidic residues" evidence="3">
    <location>
        <begin position="39"/>
        <end position="48"/>
    </location>
</feature>
<feature type="region of interest" description="Disordered" evidence="3">
    <location>
        <begin position="719"/>
        <end position="760"/>
    </location>
</feature>
<dbReference type="Pfam" id="PF13374">
    <property type="entry name" value="TPR_10"/>
    <property type="match status" value="1"/>
</dbReference>
<dbReference type="PANTHER" id="PTHR12601">
    <property type="entry name" value="EUKARYOTIC TRANSLATION INITIATION FACTOR 3 SUBUNIT EIF-3"/>
    <property type="match status" value="1"/>
</dbReference>
<sequence>MAGISGTEASDSSADTVKKNSSQQKYNDSTNFNGNGHGNGEELKEGVAKKLTNGVTENGTMEEGENCVNCNSDNNESHNDKENKDFESNQKTTAVSVKTAMDQQDGEKMETDDSKTEDEETAKSNDQEIVLIQDTGFNVQISVPGAESFELPVSSMELVQEIHQVLMDREDTCHRTCFSLQLDNVTLDNFSELKSIESLKEGSVIKVVEEPYTVREARIHLRHVRDLLKSVDPADAYNGIDCNSLSFLNIVTVGDILDKKRSKPDSLDCTPPEHIMPNSKERPLLPLHPGLKDLKGPQCLKVLTYSGWNPPPSNRRMHGDLLYLYVVTLEEKKYHITASTRGFYVNQSTEDEFNPKAAQIRYLSHSLIDLLIQISPLFKKNFSILLKKRAQKHPFERVPTPYQLYSWMAPQPEHSVDFIRAEDAFSTRLGYEEHIPGQTRDWNEEIQTTRELPRKTLPERLIRERAIFKVHSDFVGAATRGAMAVIDGNVMAINPGEEAKMQMFIWNNIFFSLGFDVRDHYKDFGGDAAAYVAPGNDLQGVKAYFSVDNEGLYTLGTVVVDYRGYRVTAQSIIPGILEREQEQSVVYGSIDFGKTVVTNEKYIELLQKTAAQLKIRPHKVLNEKDEVVELYSSLECKGIVGNDQRHYVLDLLRTFPPDINYLNIEGEELSKVLVEEGFPREHRHKLACLRQELIEAFVESRYVAFVRNAALQFQNLQFKKQGKPAEPKPEEKKEESKVTPPAITNGHMDEKEKEEKGEDGEIATDEAKKIVEALTGTDGQTFEENSRDIVKKACLAVGSLSDTEFNITFNPDMFQSHVKHAYPEGEDYKKEKQLLKDASEFLVVQQIPTLISECMDHTSSPIDGITLAEAMHNRGINMRYLGKVAEMFSKCSQVSYVYTIIISDLICRSAKHLFKSYMQGVDMMSLSSAVSHFLNCFIGSFPNPHAQVSSEDLQSKKARRKNNKKNKMSYLSADNTEWVSETPKTLWKKIVDEVKDYYHYTLECDSIDSAVEKYGVQKISLLRNMCLKCGVQILLREYNLESKNKPIFYDDDIINIYPIVKHIHPKASDAYHFFTSGQTKIQQGLLRDGYELISEALNLLNNVYGAMHPEIAACLRLLARLNYIMGEYGEALSYQQRAVLMSERVLGVDHPNTITEYAHLALYCFANNQVSSSLRLMYRTRYLALLCHGENHPEIALIDNNIGLILHAVEEYELSLRFLEHALQLNSRYFGEKSLKVAMSYHLVARTHSCRGDFRAALQSEKEAYTIYRHLLGDEHERTKESSECLKHLTQQAVVFQKKMNEIYKGEKSITFPPLQLHWFKSVTFISINHHGSPVFHIQTPSIASVLDTLNVINGIVFVQVSPDDIERFKQQLATQKPTTPKVSTENKGVNFNEHSETLPDSPDSGVKSDNNSTSSESEPSVILNGVHEQPKEVTVGGDNQPSAS</sequence>
<feature type="region of interest" description="Disordered" evidence="3">
    <location>
        <begin position="262"/>
        <end position="282"/>
    </location>
</feature>
<dbReference type="SMART" id="SM00028">
    <property type="entry name" value="TPR"/>
    <property type="match status" value="3"/>
</dbReference>
<feature type="compositionally biased region" description="Polar residues" evidence="3">
    <location>
        <begin position="7"/>
        <end position="30"/>
    </location>
</feature>
<comment type="caution">
    <text evidence="5">The sequence shown here is derived from an EMBL/GenBank/DDBJ whole genome shotgun (WGS) entry which is preliminary data.</text>
</comment>
<dbReference type="EMBL" id="JARBDR010000440">
    <property type="protein sequence ID" value="KAJ8313043.1"/>
    <property type="molecule type" value="Genomic_DNA"/>
</dbReference>
<feature type="compositionally biased region" description="Basic and acidic residues" evidence="3">
    <location>
        <begin position="723"/>
        <end position="737"/>
    </location>
</feature>
<feature type="compositionally biased region" description="Basic and acidic residues" evidence="3">
    <location>
        <begin position="747"/>
        <end position="756"/>
    </location>
</feature>
<dbReference type="Pfam" id="PF12807">
    <property type="entry name" value="eIF3_p135"/>
    <property type="match status" value="1"/>
</dbReference>
<feature type="compositionally biased region" description="Polar residues" evidence="3">
    <location>
        <begin position="1408"/>
        <end position="1419"/>
    </location>
</feature>
<dbReference type="Pfam" id="PF13236">
    <property type="entry name" value="CLU"/>
    <property type="match status" value="1"/>
</dbReference>
<name>A0ABQ9F6N1_TEGGR</name>
<feature type="region of interest" description="Disordered" evidence="3">
    <location>
        <begin position="946"/>
        <end position="968"/>
    </location>
</feature>
<evidence type="ECO:0000259" key="4">
    <source>
        <dbReference type="PROSITE" id="PS51823"/>
    </source>
</evidence>
<feature type="compositionally biased region" description="Polar residues" evidence="3">
    <location>
        <begin position="1373"/>
        <end position="1390"/>
    </location>
</feature>
<dbReference type="InterPro" id="IPR023231">
    <property type="entry name" value="GSKIP_dom_sf"/>
</dbReference>
<comment type="function">
    <text evidence="2">mRNA-binding protein involved in proper cytoplasmic distribution of mitochondria.</text>
</comment>
<dbReference type="InterPro" id="IPR028275">
    <property type="entry name" value="CLU_N"/>
</dbReference>
<reference evidence="5 6" key="1">
    <citation type="submission" date="2022-12" db="EMBL/GenBank/DDBJ databases">
        <title>Chromosome-level genome of Tegillarca granosa.</title>
        <authorList>
            <person name="Kim J."/>
        </authorList>
    </citation>
    <scope>NUCLEOTIDE SEQUENCE [LARGE SCALE GENOMIC DNA]</scope>
    <source>
        <strain evidence="5">Teg-2019</strain>
        <tissue evidence="5">Adductor muscle</tissue>
    </source>
</reference>
<dbReference type="HAMAP" id="MF_03013">
    <property type="entry name" value="CLU"/>
    <property type="match status" value="1"/>
</dbReference>
<evidence type="ECO:0000256" key="2">
    <source>
        <dbReference type="HAMAP-Rule" id="MF_03013"/>
    </source>
</evidence>
<feature type="compositionally biased region" description="Basic residues" evidence="3">
    <location>
        <begin position="956"/>
        <end position="967"/>
    </location>
</feature>
<feature type="compositionally biased region" description="Basic and acidic residues" evidence="3">
    <location>
        <begin position="105"/>
        <end position="114"/>
    </location>
</feature>
<comment type="subcellular location">
    <subcellularLocation>
        <location evidence="2">Cytoplasm</location>
    </subcellularLocation>
</comment>
<dbReference type="Pfam" id="PF13424">
    <property type="entry name" value="TPR_12"/>
    <property type="match status" value="1"/>
</dbReference>
<keyword evidence="1 2" id="KW-0963">Cytoplasm</keyword>